<proteinExistence type="predicted"/>
<dbReference type="EMBL" id="CAJPDS010000026">
    <property type="protein sequence ID" value="CAF9920599.1"/>
    <property type="molecule type" value="Genomic_DNA"/>
</dbReference>
<accession>A0A8H3F9S4</accession>
<organism evidence="2 3">
    <name type="scientific">Heterodermia speciosa</name>
    <dbReference type="NCBI Taxonomy" id="116794"/>
    <lineage>
        <taxon>Eukaryota</taxon>
        <taxon>Fungi</taxon>
        <taxon>Dikarya</taxon>
        <taxon>Ascomycota</taxon>
        <taxon>Pezizomycotina</taxon>
        <taxon>Lecanoromycetes</taxon>
        <taxon>OSLEUM clade</taxon>
        <taxon>Lecanoromycetidae</taxon>
        <taxon>Caliciales</taxon>
        <taxon>Physciaceae</taxon>
        <taxon>Heterodermia</taxon>
    </lineage>
</organism>
<evidence type="ECO:0000313" key="2">
    <source>
        <dbReference type="EMBL" id="CAF9920599.1"/>
    </source>
</evidence>
<feature type="transmembrane region" description="Helical" evidence="1">
    <location>
        <begin position="501"/>
        <end position="521"/>
    </location>
</feature>
<dbReference type="OrthoDB" id="5406607at2759"/>
<evidence type="ECO:0000256" key="1">
    <source>
        <dbReference type="SAM" id="Phobius"/>
    </source>
</evidence>
<gene>
    <name evidence="2" type="ORF">HETSPECPRED_004307</name>
</gene>
<comment type="caution">
    <text evidence="2">The sequence shown here is derived from an EMBL/GenBank/DDBJ whole genome shotgun (WGS) entry which is preliminary data.</text>
</comment>
<feature type="transmembrane region" description="Helical" evidence="1">
    <location>
        <begin position="361"/>
        <end position="384"/>
    </location>
</feature>
<evidence type="ECO:0000313" key="3">
    <source>
        <dbReference type="Proteomes" id="UP000664521"/>
    </source>
</evidence>
<name>A0A8H3F9S4_9LECA</name>
<keyword evidence="3" id="KW-1185">Reference proteome</keyword>
<reference evidence="2" key="1">
    <citation type="submission" date="2021-03" db="EMBL/GenBank/DDBJ databases">
        <authorList>
            <person name="Tagirdzhanova G."/>
        </authorList>
    </citation>
    <scope>NUCLEOTIDE SEQUENCE</scope>
</reference>
<keyword evidence="1" id="KW-0812">Transmembrane</keyword>
<keyword evidence="1" id="KW-1133">Transmembrane helix</keyword>
<feature type="transmembrane region" description="Helical" evidence="1">
    <location>
        <begin position="14"/>
        <end position="33"/>
    </location>
</feature>
<feature type="transmembrane region" description="Helical" evidence="1">
    <location>
        <begin position="533"/>
        <end position="551"/>
    </location>
</feature>
<feature type="transmembrane region" description="Helical" evidence="1">
    <location>
        <begin position="604"/>
        <end position="629"/>
    </location>
</feature>
<sequence length="638" mass="69641">MTLVWHVLHRVHKLTAILPIGPCIFFAAIPIIFGRLAASSPLRNVTITVPEGTSDHGNPRLLCTPTKWTDVATFLLANFVAHAATVKTQPGEPVISVLFALVYAFCFPGFGTARGLDAIFRHAITGSSALQKAKKAGALCQVVRTPDWKPQSGDIVRGVRIIKNTSLGGWRTHKVDRTSGLELNDDLQLDDDLELDDVSDARSQVSGRTESRFNYTANGVPDSVETDTPIALEPFLGSPRALYRAHSSRVPSRILHIDGLLNHQMFEPSIHTLSPEGRKVHGICRLPHGFALAPVGIAATVAELDDVQNREESHTITQAKTAVEVSSSYDLAKGLVAVFQTLYASATLYGARGNQIERYGYAAFGLTVAPYLVMSIVNLVSTILTPNYPTTFMVESEIMREAARRDGARFNGAVGMLENEKGTDMVFKIDEQGRCSVQQQRPTSSSTAHGNTATGFEDALEVSRQRWLIDLDPKDNNLMAKRIVLVPARHHYSPPHFAQGYLTIFLRLLVGLISLAINGVLTRFKAGNSTHAQRVWTMTWLAFGILGGALSHTTKDVKDPVDVRQRSVSRIAGPLGVDAGQRSVSRIAGPLGVEVRPVKVSQSYWFFTFVIVYGAVAIGGLVVVCQMLLHYGNCIQIY</sequence>
<dbReference type="Proteomes" id="UP000664521">
    <property type="component" value="Unassembled WGS sequence"/>
</dbReference>
<dbReference type="AlphaFoldDB" id="A0A8H3F9S4"/>
<protein>
    <submittedName>
        <fullName evidence="2">Uncharacterized protein</fullName>
    </submittedName>
</protein>
<keyword evidence="1" id="KW-0472">Membrane</keyword>